<gene>
    <name evidence="2" type="ORF">H5410_041113</name>
</gene>
<feature type="compositionally biased region" description="Basic and acidic residues" evidence="1">
    <location>
        <begin position="29"/>
        <end position="54"/>
    </location>
</feature>
<name>A0A9J5XSR5_SOLCO</name>
<evidence type="ECO:0000313" key="3">
    <source>
        <dbReference type="Proteomes" id="UP000824120"/>
    </source>
</evidence>
<keyword evidence="3" id="KW-1185">Reference proteome</keyword>
<feature type="compositionally biased region" description="Basic residues" evidence="1">
    <location>
        <begin position="19"/>
        <end position="28"/>
    </location>
</feature>
<dbReference type="Proteomes" id="UP000824120">
    <property type="component" value="Chromosome 8"/>
</dbReference>
<evidence type="ECO:0000313" key="2">
    <source>
        <dbReference type="EMBL" id="KAG5590599.1"/>
    </source>
</evidence>
<feature type="region of interest" description="Disordered" evidence="1">
    <location>
        <begin position="1"/>
        <end position="70"/>
    </location>
</feature>
<reference evidence="2 3" key="1">
    <citation type="submission" date="2020-09" db="EMBL/GenBank/DDBJ databases">
        <title>De no assembly of potato wild relative species, Solanum commersonii.</title>
        <authorList>
            <person name="Cho K."/>
        </authorList>
    </citation>
    <scope>NUCLEOTIDE SEQUENCE [LARGE SCALE GENOMIC DNA]</scope>
    <source>
        <strain evidence="2">LZ3.2</strain>
        <tissue evidence="2">Leaf</tissue>
    </source>
</reference>
<proteinExistence type="predicted"/>
<evidence type="ECO:0000256" key="1">
    <source>
        <dbReference type="SAM" id="MobiDB-lite"/>
    </source>
</evidence>
<sequence length="94" mass="10722">MSSNDPPLKESMDTTLQKGTKRLKRTIKRRLEDHRVHLDQVGGKKDQSAHHREVPQSSIISPNNPENDDAKGWCKTAMNYTKERIADLISILTN</sequence>
<dbReference type="AlphaFoldDB" id="A0A9J5XSR5"/>
<protein>
    <submittedName>
        <fullName evidence="2">Uncharacterized protein</fullName>
    </submittedName>
</protein>
<feature type="compositionally biased region" description="Polar residues" evidence="1">
    <location>
        <begin position="55"/>
        <end position="65"/>
    </location>
</feature>
<feature type="non-terminal residue" evidence="2">
    <location>
        <position position="94"/>
    </location>
</feature>
<organism evidence="2 3">
    <name type="scientific">Solanum commersonii</name>
    <name type="common">Commerson's wild potato</name>
    <name type="synonym">Commerson's nightshade</name>
    <dbReference type="NCBI Taxonomy" id="4109"/>
    <lineage>
        <taxon>Eukaryota</taxon>
        <taxon>Viridiplantae</taxon>
        <taxon>Streptophyta</taxon>
        <taxon>Embryophyta</taxon>
        <taxon>Tracheophyta</taxon>
        <taxon>Spermatophyta</taxon>
        <taxon>Magnoliopsida</taxon>
        <taxon>eudicotyledons</taxon>
        <taxon>Gunneridae</taxon>
        <taxon>Pentapetalae</taxon>
        <taxon>asterids</taxon>
        <taxon>lamiids</taxon>
        <taxon>Solanales</taxon>
        <taxon>Solanaceae</taxon>
        <taxon>Solanoideae</taxon>
        <taxon>Solaneae</taxon>
        <taxon>Solanum</taxon>
    </lineage>
</organism>
<comment type="caution">
    <text evidence="2">The sequence shown here is derived from an EMBL/GenBank/DDBJ whole genome shotgun (WGS) entry which is preliminary data.</text>
</comment>
<dbReference type="EMBL" id="JACXVP010000008">
    <property type="protein sequence ID" value="KAG5590599.1"/>
    <property type="molecule type" value="Genomic_DNA"/>
</dbReference>
<accession>A0A9J5XSR5</accession>